<dbReference type="Proteomes" id="UP000018888">
    <property type="component" value="Unassembled WGS sequence"/>
</dbReference>
<sequence length="74" mass="9076">MKKKSIKKINKKVAKELVKKAVKYYGYIFTHSIHLFLTWMMVTHPHHHYHSLKMKLDLIVFLVFHKLVYYYLNL</sequence>
<accession>A0A2P4QUE0</accession>
<dbReference type="EMBL" id="AUPC02000013">
    <property type="protein sequence ID" value="POG81168.1"/>
    <property type="molecule type" value="Genomic_DNA"/>
</dbReference>
<keyword evidence="1" id="KW-1133">Transmembrane helix</keyword>
<feature type="transmembrane region" description="Helical" evidence="1">
    <location>
        <begin position="21"/>
        <end position="42"/>
    </location>
</feature>
<keyword evidence="1" id="KW-0472">Membrane</keyword>
<organism evidence="2 3">
    <name type="scientific">Rhizophagus irregularis (strain DAOM 181602 / DAOM 197198 / MUCL 43194)</name>
    <name type="common">Arbuscular mycorrhizal fungus</name>
    <name type="synonym">Glomus intraradices</name>
    <dbReference type="NCBI Taxonomy" id="747089"/>
    <lineage>
        <taxon>Eukaryota</taxon>
        <taxon>Fungi</taxon>
        <taxon>Fungi incertae sedis</taxon>
        <taxon>Mucoromycota</taxon>
        <taxon>Glomeromycotina</taxon>
        <taxon>Glomeromycetes</taxon>
        <taxon>Glomerales</taxon>
        <taxon>Glomeraceae</taxon>
        <taxon>Rhizophagus</taxon>
    </lineage>
</organism>
<reference evidence="2 3" key="2">
    <citation type="journal article" date="2018" name="New Phytol.">
        <title>High intraspecific genome diversity in the model arbuscular mycorrhizal symbiont Rhizophagus irregularis.</title>
        <authorList>
            <person name="Chen E.C.H."/>
            <person name="Morin E."/>
            <person name="Beaudet D."/>
            <person name="Noel J."/>
            <person name="Yildirir G."/>
            <person name="Ndikumana S."/>
            <person name="Charron P."/>
            <person name="St-Onge C."/>
            <person name="Giorgi J."/>
            <person name="Kruger M."/>
            <person name="Marton T."/>
            <person name="Ropars J."/>
            <person name="Grigoriev I.V."/>
            <person name="Hainaut M."/>
            <person name="Henrissat B."/>
            <person name="Roux C."/>
            <person name="Martin F."/>
            <person name="Corradi N."/>
        </authorList>
    </citation>
    <scope>NUCLEOTIDE SEQUENCE [LARGE SCALE GENOMIC DNA]</scope>
    <source>
        <strain evidence="2 3">DAOM 197198</strain>
    </source>
</reference>
<protein>
    <submittedName>
        <fullName evidence="2">Uncharacterized protein</fullName>
    </submittedName>
</protein>
<keyword evidence="3" id="KW-1185">Reference proteome</keyword>
<evidence type="ECO:0000313" key="2">
    <source>
        <dbReference type="EMBL" id="POG81168.1"/>
    </source>
</evidence>
<proteinExistence type="predicted"/>
<keyword evidence="1" id="KW-0812">Transmembrane</keyword>
<evidence type="ECO:0000256" key="1">
    <source>
        <dbReference type="SAM" id="Phobius"/>
    </source>
</evidence>
<reference evidence="2 3" key="1">
    <citation type="journal article" date="2013" name="Proc. Natl. Acad. Sci. U.S.A.">
        <title>Genome of an arbuscular mycorrhizal fungus provides insight into the oldest plant symbiosis.</title>
        <authorList>
            <person name="Tisserant E."/>
            <person name="Malbreil M."/>
            <person name="Kuo A."/>
            <person name="Kohler A."/>
            <person name="Symeonidi A."/>
            <person name="Balestrini R."/>
            <person name="Charron P."/>
            <person name="Duensing N."/>
            <person name="Frei Dit Frey N."/>
            <person name="Gianinazzi-Pearson V."/>
            <person name="Gilbert L.B."/>
            <person name="Handa Y."/>
            <person name="Herr J.R."/>
            <person name="Hijri M."/>
            <person name="Koul R."/>
            <person name="Kawaguchi M."/>
            <person name="Krajinski F."/>
            <person name="Lammers P.J."/>
            <person name="Masclaux F.G."/>
            <person name="Murat C."/>
            <person name="Morin E."/>
            <person name="Ndikumana S."/>
            <person name="Pagni M."/>
            <person name="Petitpierre D."/>
            <person name="Requena N."/>
            <person name="Rosikiewicz P."/>
            <person name="Riley R."/>
            <person name="Saito K."/>
            <person name="San Clemente H."/>
            <person name="Shapiro H."/>
            <person name="van Tuinen D."/>
            <person name="Becard G."/>
            <person name="Bonfante P."/>
            <person name="Paszkowski U."/>
            <person name="Shachar-Hill Y.Y."/>
            <person name="Tuskan G.A."/>
            <person name="Young P.W."/>
            <person name="Sanders I.R."/>
            <person name="Henrissat B."/>
            <person name="Rensing S.A."/>
            <person name="Grigoriev I.V."/>
            <person name="Corradi N."/>
            <person name="Roux C."/>
            <person name="Martin F."/>
        </authorList>
    </citation>
    <scope>NUCLEOTIDE SEQUENCE [LARGE SCALE GENOMIC DNA]</scope>
    <source>
        <strain evidence="2 3">DAOM 197198</strain>
    </source>
</reference>
<evidence type="ECO:0000313" key="3">
    <source>
        <dbReference type="Proteomes" id="UP000018888"/>
    </source>
</evidence>
<name>A0A2P4QUE0_RHIID</name>
<feature type="transmembrane region" description="Helical" evidence="1">
    <location>
        <begin position="54"/>
        <end position="72"/>
    </location>
</feature>
<comment type="caution">
    <text evidence="2">The sequence shown here is derived from an EMBL/GenBank/DDBJ whole genome shotgun (WGS) entry which is preliminary data.</text>
</comment>
<gene>
    <name evidence="2" type="ORF">GLOIN_2v1511218</name>
</gene>
<dbReference type="AlphaFoldDB" id="A0A2P4QUE0"/>